<feature type="non-terminal residue" evidence="1">
    <location>
        <position position="123"/>
    </location>
</feature>
<dbReference type="STRING" id="762967.HMPREF9440_02070"/>
<reference evidence="1 2" key="1">
    <citation type="submission" date="2011-11" db="EMBL/GenBank/DDBJ databases">
        <authorList>
            <person name="Weinstock G."/>
            <person name="Sodergren E."/>
            <person name="Clifton S."/>
            <person name="Fulton L."/>
            <person name="Fulton B."/>
            <person name="Courtney L."/>
            <person name="Fronick C."/>
            <person name="Harrison M."/>
            <person name="Strong C."/>
            <person name="Farmer C."/>
            <person name="Delahaunty K."/>
            <person name="Markovic C."/>
            <person name="Hall O."/>
            <person name="Minx P."/>
            <person name="Tomlinson C."/>
            <person name="Mitreva M."/>
            <person name="Hou S."/>
            <person name="Chen J."/>
            <person name="Wollam A."/>
            <person name="Pepin K.H."/>
            <person name="Johnson M."/>
            <person name="Bhonagiri V."/>
            <person name="Zhang X."/>
            <person name="Suruliraj S."/>
            <person name="Warren W."/>
            <person name="Chinwalla A."/>
            <person name="Mardis E.R."/>
            <person name="Wilson R.K."/>
        </authorList>
    </citation>
    <scope>NUCLEOTIDE SEQUENCE [LARGE SCALE GENOMIC DNA]</scope>
    <source>
        <strain evidence="1 2">YIT 11816</strain>
    </source>
</reference>
<evidence type="ECO:0000313" key="2">
    <source>
        <dbReference type="Proteomes" id="UP000004956"/>
    </source>
</evidence>
<gene>
    <name evidence="1" type="ORF">HMPREF9440_02070</name>
</gene>
<dbReference type="AlphaFoldDB" id="H3KH31"/>
<dbReference type="PROSITE" id="PS51257">
    <property type="entry name" value="PROKAR_LIPOPROTEIN"/>
    <property type="match status" value="1"/>
</dbReference>
<evidence type="ECO:0000313" key="1">
    <source>
        <dbReference type="EMBL" id="EHY30574.1"/>
    </source>
</evidence>
<dbReference type="EMBL" id="AFBQ01000311">
    <property type="protein sequence ID" value="EHY30574.1"/>
    <property type="molecule type" value="Genomic_DNA"/>
</dbReference>
<dbReference type="Proteomes" id="UP000004956">
    <property type="component" value="Unassembled WGS sequence"/>
</dbReference>
<accession>H3KH31</accession>
<sequence>MLRRHFLTALTVTSAAALTGCGIYGIGNPGVEDVVGRWIETTAGVTGEQGYVFAADGKVTSFGFANREARTYTCYRGLMELKGVVKTASGGEMGFTHSYVVTQEGGTMTLTQGYERRTFRRAE</sequence>
<comment type="caution">
    <text evidence="1">The sequence shown here is derived from an EMBL/GenBank/DDBJ whole genome shotgun (WGS) entry which is preliminary data.</text>
</comment>
<protein>
    <submittedName>
        <fullName evidence="1">Tat pathway signal sequence domain protein</fullName>
    </submittedName>
</protein>
<dbReference type="RefSeq" id="WP_008543295.1">
    <property type="nucleotide sequence ID" value="NZ_JH605006.1"/>
</dbReference>
<proteinExistence type="predicted"/>
<keyword evidence="2" id="KW-1185">Reference proteome</keyword>
<organism evidence="1 2">
    <name type="scientific">Sutterella parvirubra YIT 11816</name>
    <dbReference type="NCBI Taxonomy" id="762967"/>
    <lineage>
        <taxon>Bacteria</taxon>
        <taxon>Pseudomonadati</taxon>
        <taxon>Pseudomonadota</taxon>
        <taxon>Betaproteobacteria</taxon>
        <taxon>Burkholderiales</taxon>
        <taxon>Sutterellaceae</taxon>
        <taxon>Sutterella</taxon>
    </lineage>
</organism>
<dbReference type="HOGENOM" id="CLU_2020286_0_0_4"/>
<name>H3KH31_9BURK</name>